<feature type="chain" id="PRO_5047407051" evidence="1">
    <location>
        <begin position="33"/>
        <end position="386"/>
    </location>
</feature>
<evidence type="ECO:0000259" key="2">
    <source>
        <dbReference type="Pfam" id="PF00144"/>
    </source>
</evidence>
<organism evidence="3 4">
    <name type="scientific">Streptomyces flavofungini</name>
    <dbReference type="NCBI Taxonomy" id="68200"/>
    <lineage>
        <taxon>Bacteria</taxon>
        <taxon>Bacillati</taxon>
        <taxon>Actinomycetota</taxon>
        <taxon>Actinomycetes</taxon>
        <taxon>Kitasatosporales</taxon>
        <taxon>Streptomycetaceae</taxon>
        <taxon>Streptomyces</taxon>
    </lineage>
</organism>
<dbReference type="SUPFAM" id="SSF56601">
    <property type="entry name" value="beta-lactamase/transpeptidase-like"/>
    <property type="match status" value="1"/>
</dbReference>
<keyword evidence="1" id="KW-0732">Signal</keyword>
<dbReference type="InterPro" id="IPR012338">
    <property type="entry name" value="Beta-lactam/transpept-like"/>
</dbReference>
<dbReference type="Pfam" id="PF00144">
    <property type="entry name" value="Beta-lactamase"/>
    <property type="match status" value="1"/>
</dbReference>
<dbReference type="InterPro" id="IPR001466">
    <property type="entry name" value="Beta-lactam-related"/>
</dbReference>
<protein>
    <submittedName>
        <fullName evidence="3">Beta-lactamase family protein</fullName>
    </submittedName>
</protein>
<evidence type="ECO:0000313" key="3">
    <source>
        <dbReference type="EMBL" id="MBJ3809296.1"/>
    </source>
</evidence>
<comment type="caution">
    <text evidence="3">The sequence shown here is derived from an EMBL/GenBank/DDBJ whole genome shotgun (WGS) entry which is preliminary data.</text>
</comment>
<keyword evidence="4" id="KW-1185">Reference proteome</keyword>
<feature type="signal peptide" evidence="1">
    <location>
        <begin position="1"/>
        <end position="32"/>
    </location>
</feature>
<dbReference type="Gene3D" id="3.40.710.10">
    <property type="entry name" value="DD-peptidase/beta-lactamase superfamily"/>
    <property type="match status" value="1"/>
</dbReference>
<evidence type="ECO:0000313" key="4">
    <source>
        <dbReference type="Proteomes" id="UP000634780"/>
    </source>
</evidence>
<evidence type="ECO:0000256" key="1">
    <source>
        <dbReference type="SAM" id="SignalP"/>
    </source>
</evidence>
<reference evidence="3 4" key="1">
    <citation type="submission" date="2020-12" db="EMBL/GenBank/DDBJ databases">
        <title>Streptomyces typhae sp. nov., a novel endophytic actinomycete isolated from the root of cattail pollen (Typha angustifolia L.).</title>
        <authorList>
            <person name="Peng C."/>
            <person name="Liu C."/>
        </authorList>
    </citation>
    <scope>NUCLEOTIDE SEQUENCE [LARGE SCALE GENOMIC DNA]</scope>
    <source>
        <strain evidence="3 4">JCM 4753</strain>
    </source>
</reference>
<gene>
    <name evidence="3" type="ORF">JGB26_19605</name>
</gene>
<proteinExistence type="predicted"/>
<accession>A0ABS0X8H4</accession>
<name>A0ABS0X8H4_9ACTN</name>
<dbReference type="PANTHER" id="PTHR43283">
    <property type="entry name" value="BETA-LACTAMASE-RELATED"/>
    <property type="match status" value="1"/>
</dbReference>
<dbReference type="InterPro" id="IPR050789">
    <property type="entry name" value="Diverse_Enzym_Activities"/>
</dbReference>
<dbReference type="Proteomes" id="UP000634780">
    <property type="component" value="Unassembled WGS sequence"/>
</dbReference>
<dbReference type="EMBL" id="JAEKOZ010000011">
    <property type="protein sequence ID" value="MBJ3809296.1"/>
    <property type="molecule type" value="Genomic_DNA"/>
</dbReference>
<dbReference type="RefSeq" id="WP_190118755.1">
    <property type="nucleotide sequence ID" value="NZ_BMVR01000012.1"/>
</dbReference>
<feature type="domain" description="Beta-lactamase-related" evidence="2">
    <location>
        <begin position="41"/>
        <end position="338"/>
    </location>
</feature>
<sequence>MPNENVRPPLRRAGLAAGVALLLMAQAGPATAAPARGGNVQQAMEQLARIPGVVGVVGGAYVDGRSIGLGSAGSRLLDGRGGRIPPDARFRIWSQTKQMVATVVLRLVEEGKLGVDDKLADLLPEVVEKDLVTRADEITVRQLLRHTSGIPDWYAGKPNPDGSEGEPSFDVFDFSTHYRPQDLVAWSRARPRTGEPGEKWSYSNTNHTLLGLIIERVTGHDLATELDTHLFGPLKMTKTYLMVKPPDGVKGPHGHGYYPDAGGRLRDVDRFNASLAGAGAGGVVSTAHDVSAFNRAFTQGKLLPPELQRILTDRLSDAPRPRGSDRSRCGDDFSITGGLAPGSVAMTFYSADGRRQLAVSFTLSVKPSAVELDMGKALETIFCPSP</sequence>